<sequence>MRVAQTGVQILFGFLLTVAFTPKFSQISATDRTIYVVTVVLGAATTGALVGPVSFHRLVTGHRIKPQTVTWASRLTLVGIVMLLATVASSLLLILRIALPDSVVPWIVAGVVLWLALCWFGLPVWARHRYERRE</sequence>
<dbReference type="Proteomes" id="UP000638313">
    <property type="component" value="Unassembled WGS sequence"/>
</dbReference>
<keyword evidence="1" id="KW-1133">Transmembrane helix</keyword>
<feature type="transmembrane region" description="Helical" evidence="1">
    <location>
        <begin position="103"/>
        <end position="126"/>
    </location>
</feature>
<comment type="caution">
    <text evidence="2">The sequence shown here is derived from an EMBL/GenBank/DDBJ whole genome shotgun (WGS) entry which is preliminary data.</text>
</comment>
<feature type="transmembrane region" description="Helical" evidence="1">
    <location>
        <begin position="75"/>
        <end position="97"/>
    </location>
</feature>
<evidence type="ECO:0000256" key="1">
    <source>
        <dbReference type="SAM" id="Phobius"/>
    </source>
</evidence>
<organism evidence="2 3">
    <name type="scientific">Streptomyces mashuensis</name>
    <dbReference type="NCBI Taxonomy" id="33904"/>
    <lineage>
        <taxon>Bacteria</taxon>
        <taxon>Bacillati</taxon>
        <taxon>Actinomycetota</taxon>
        <taxon>Actinomycetes</taxon>
        <taxon>Kitasatosporales</taxon>
        <taxon>Streptomycetaceae</taxon>
        <taxon>Streptomyces</taxon>
    </lineage>
</organism>
<evidence type="ECO:0000313" key="2">
    <source>
        <dbReference type="EMBL" id="GHF30980.1"/>
    </source>
</evidence>
<protein>
    <submittedName>
        <fullName evidence="2">Uncharacterized protein</fullName>
    </submittedName>
</protein>
<evidence type="ECO:0000313" key="3">
    <source>
        <dbReference type="Proteomes" id="UP000638313"/>
    </source>
</evidence>
<proteinExistence type="predicted"/>
<keyword evidence="1" id="KW-0472">Membrane</keyword>
<dbReference type="InterPro" id="IPR046291">
    <property type="entry name" value="DUF6328"/>
</dbReference>
<name>A0A919AXX1_9ACTN</name>
<dbReference type="EMBL" id="BNBD01000001">
    <property type="protein sequence ID" value="GHF30980.1"/>
    <property type="molecule type" value="Genomic_DNA"/>
</dbReference>
<reference evidence="2" key="1">
    <citation type="journal article" date="2014" name="Int. J. Syst. Evol. Microbiol.">
        <title>Complete genome sequence of Corynebacterium casei LMG S-19264T (=DSM 44701T), isolated from a smear-ripened cheese.</title>
        <authorList>
            <consortium name="US DOE Joint Genome Institute (JGI-PGF)"/>
            <person name="Walter F."/>
            <person name="Albersmeier A."/>
            <person name="Kalinowski J."/>
            <person name="Ruckert C."/>
        </authorList>
    </citation>
    <scope>NUCLEOTIDE SEQUENCE</scope>
    <source>
        <strain evidence="2">JCM 4059</strain>
    </source>
</reference>
<reference evidence="2" key="2">
    <citation type="submission" date="2020-09" db="EMBL/GenBank/DDBJ databases">
        <authorList>
            <person name="Sun Q."/>
            <person name="Ohkuma M."/>
        </authorList>
    </citation>
    <scope>NUCLEOTIDE SEQUENCE</scope>
    <source>
        <strain evidence="2">JCM 4059</strain>
    </source>
</reference>
<keyword evidence="1" id="KW-0812">Transmembrane</keyword>
<accession>A0A919AXX1</accession>
<gene>
    <name evidence="2" type="ORF">GCM10010218_10390</name>
</gene>
<dbReference type="AlphaFoldDB" id="A0A919AXX1"/>
<keyword evidence="3" id="KW-1185">Reference proteome</keyword>
<feature type="transmembrane region" description="Helical" evidence="1">
    <location>
        <begin position="35"/>
        <end position="55"/>
    </location>
</feature>
<dbReference type="Pfam" id="PF19853">
    <property type="entry name" value="DUF6328"/>
    <property type="match status" value="1"/>
</dbReference>